<organism evidence="1 2">
    <name type="scientific">Euplotes crassus</name>
    <dbReference type="NCBI Taxonomy" id="5936"/>
    <lineage>
        <taxon>Eukaryota</taxon>
        <taxon>Sar</taxon>
        <taxon>Alveolata</taxon>
        <taxon>Ciliophora</taxon>
        <taxon>Intramacronucleata</taxon>
        <taxon>Spirotrichea</taxon>
        <taxon>Hypotrichia</taxon>
        <taxon>Euplotida</taxon>
        <taxon>Euplotidae</taxon>
        <taxon>Moneuplotes</taxon>
    </lineage>
</organism>
<evidence type="ECO:0000313" key="1">
    <source>
        <dbReference type="EMBL" id="CAI2379044.1"/>
    </source>
</evidence>
<keyword evidence="2" id="KW-1185">Reference proteome</keyword>
<dbReference type="AlphaFoldDB" id="A0AAD1XUB0"/>
<dbReference type="Proteomes" id="UP001295684">
    <property type="component" value="Unassembled WGS sequence"/>
</dbReference>
<gene>
    <name evidence="1" type="ORF">ECRASSUSDP1_LOCUS20450</name>
</gene>
<accession>A0AAD1XUB0</accession>
<sequence>MNPQKLIVYSSSSYYSSRHKSSYFYTETSASCKQPDILRAGLLS</sequence>
<protein>
    <submittedName>
        <fullName evidence="1">Uncharacterized protein</fullName>
    </submittedName>
</protein>
<dbReference type="EMBL" id="CAMPGE010020851">
    <property type="protein sequence ID" value="CAI2379044.1"/>
    <property type="molecule type" value="Genomic_DNA"/>
</dbReference>
<reference evidence="1" key="1">
    <citation type="submission" date="2023-07" db="EMBL/GenBank/DDBJ databases">
        <authorList>
            <consortium name="AG Swart"/>
            <person name="Singh M."/>
            <person name="Singh A."/>
            <person name="Seah K."/>
            <person name="Emmerich C."/>
        </authorList>
    </citation>
    <scope>NUCLEOTIDE SEQUENCE</scope>
    <source>
        <strain evidence="1">DP1</strain>
    </source>
</reference>
<evidence type="ECO:0000313" key="2">
    <source>
        <dbReference type="Proteomes" id="UP001295684"/>
    </source>
</evidence>
<name>A0AAD1XUB0_EUPCR</name>
<comment type="caution">
    <text evidence="1">The sequence shown here is derived from an EMBL/GenBank/DDBJ whole genome shotgun (WGS) entry which is preliminary data.</text>
</comment>
<proteinExistence type="predicted"/>